<organism evidence="29">
    <name type="scientific">Setaria italica</name>
    <name type="common">Foxtail millet</name>
    <name type="synonym">Panicum italicum</name>
    <dbReference type="NCBI Taxonomy" id="4555"/>
    <lineage>
        <taxon>Eukaryota</taxon>
        <taxon>Viridiplantae</taxon>
        <taxon>Streptophyta</taxon>
        <taxon>Embryophyta</taxon>
        <taxon>Tracheophyta</taxon>
        <taxon>Spermatophyta</taxon>
        <taxon>Magnoliopsida</taxon>
        <taxon>Liliopsida</taxon>
        <taxon>Poales</taxon>
        <taxon>Poaceae</taxon>
        <taxon>PACMAD clade</taxon>
        <taxon>Panicoideae</taxon>
        <taxon>Panicodae</taxon>
        <taxon>Paniceae</taxon>
        <taxon>Cenchrinae</taxon>
        <taxon>Setaria</taxon>
    </lineage>
</organism>
<evidence type="ECO:0000256" key="24">
    <source>
        <dbReference type="ARBA" id="ARBA00056628"/>
    </source>
</evidence>
<evidence type="ECO:0000256" key="18">
    <source>
        <dbReference type="ARBA" id="ARBA00023136"/>
    </source>
</evidence>
<dbReference type="Pfam" id="PF13855">
    <property type="entry name" value="LRR_8"/>
    <property type="match status" value="2"/>
</dbReference>
<dbReference type="EC" id="2.7.11.1" evidence="5"/>
<evidence type="ECO:0000256" key="27">
    <source>
        <dbReference type="SAM" id="Phobius"/>
    </source>
</evidence>
<keyword evidence="13" id="KW-0677">Repeat</keyword>
<dbReference type="GO" id="GO:0005789">
    <property type="term" value="C:endoplasmic reticulum membrane"/>
    <property type="evidence" value="ECO:0007669"/>
    <property type="project" value="UniProtKB-SubCell"/>
</dbReference>
<evidence type="ECO:0000256" key="8">
    <source>
        <dbReference type="ARBA" id="ARBA00022553"/>
    </source>
</evidence>
<keyword evidence="6" id="KW-1003">Cell membrane</keyword>
<dbReference type="PROSITE" id="PS50011">
    <property type="entry name" value="PROTEIN_KINASE_DOM"/>
    <property type="match status" value="1"/>
</dbReference>
<dbReference type="InterPro" id="IPR011009">
    <property type="entry name" value="Kinase-like_dom_sf"/>
</dbReference>
<dbReference type="OrthoDB" id="676979at2759"/>
<evidence type="ECO:0000256" key="6">
    <source>
        <dbReference type="ARBA" id="ARBA00022475"/>
    </source>
</evidence>
<evidence type="ECO:0000256" key="25">
    <source>
        <dbReference type="ARBA" id="ARBA00072040"/>
    </source>
</evidence>
<evidence type="ECO:0000256" key="19">
    <source>
        <dbReference type="ARBA" id="ARBA00023170"/>
    </source>
</evidence>
<dbReference type="InterPro" id="IPR017441">
    <property type="entry name" value="Protein_kinase_ATP_BS"/>
</dbReference>
<keyword evidence="9" id="KW-0433">Leucine-rich repeat</keyword>
<dbReference type="Gene3D" id="1.10.510.10">
    <property type="entry name" value="Transferase(Phosphotransferase) domain 1"/>
    <property type="match status" value="1"/>
</dbReference>
<dbReference type="FunFam" id="3.80.10.10:FF:001158">
    <property type="entry name" value="Leucine-rich repeat protein kinase family protein"/>
    <property type="match status" value="1"/>
</dbReference>
<evidence type="ECO:0000256" key="23">
    <source>
        <dbReference type="ARBA" id="ARBA00054320"/>
    </source>
</evidence>
<keyword evidence="18 27" id="KW-0472">Membrane</keyword>
<comment type="catalytic activity">
    <reaction evidence="22">
        <text>L-seryl-[protein] + ATP = O-phospho-L-seryl-[protein] + ADP + H(+)</text>
        <dbReference type="Rhea" id="RHEA:17989"/>
        <dbReference type="Rhea" id="RHEA-COMP:9863"/>
        <dbReference type="Rhea" id="RHEA-COMP:11604"/>
        <dbReference type="ChEBI" id="CHEBI:15378"/>
        <dbReference type="ChEBI" id="CHEBI:29999"/>
        <dbReference type="ChEBI" id="CHEBI:30616"/>
        <dbReference type="ChEBI" id="CHEBI:83421"/>
        <dbReference type="ChEBI" id="CHEBI:456216"/>
        <dbReference type="EC" id="2.7.11.1"/>
    </reaction>
</comment>
<dbReference type="SUPFAM" id="SSF52047">
    <property type="entry name" value="RNI-like"/>
    <property type="match status" value="1"/>
</dbReference>
<feature type="binding site" evidence="26">
    <location>
        <position position="853"/>
    </location>
    <ligand>
        <name>ATP</name>
        <dbReference type="ChEBI" id="CHEBI:30616"/>
    </ligand>
</feature>
<dbReference type="PROSITE" id="PS00107">
    <property type="entry name" value="PROTEIN_KINASE_ATP"/>
    <property type="match status" value="1"/>
</dbReference>
<comment type="subcellular location">
    <subcellularLocation>
        <location evidence="1">Cell membrane</location>
        <topology evidence="1">Single-pass membrane protein</topology>
    </subcellularLocation>
    <subcellularLocation>
        <location evidence="2">Endoplasmic reticulum membrane</location>
        <topology evidence="2">Single-pass membrane protein</topology>
    </subcellularLocation>
    <subcellularLocation>
        <location evidence="3">Membrane</location>
        <topology evidence="3">Single-pass type I membrane protein</topology>
    </subcellularLocation>
</comment>
<keyword evidence="7" id="KW-0723">Serine/threonine-protein kinase</keyword>
<evidence type="ECO:0000256" key="11">
    <source>
        <dbReference type="ARBA" id="ARBA00022692"/>
    </source>
</evidence>
<keyword evidence="17 27" id="KW-1133">Transmembrane helix</keyword>
<keyword evidence="20" id="KW-0325">Glycoprotein</keyword>
<evidence type="ECO:0000256" key="7">
    <source>
        <dbReference type="ARBA" id="ARBA00022527"/>
    </source>
</evidence>
<name>A0A368RKZ3_SETIT</name>
<dbReference type="GO" id="GO:0005886">
    <property type="term" value="C:plasma membrane"/>
    <property type="evidence" value="ECO:0007669"/>
    <property type="project" value="UniProtKB-SubCell"/>
</dbReference>
<proteinExistence type="inferred from homology"/>
<evidence type="ECO:0000259" key="28">
    <source>
        <dbReference type="PROSITE" id="PS50011"/>
    </source>
</evidence>
<dbReference type="PANTHER" id="PTHR48056:SF83">
    <property type="entry name" value="LRR RECEPTOR-LIKE SERINE_THREONINE-PROTEIN KINASE FLS2"/>
    <property type="match status" value="1"/>
</dbReference>
<reference evidence="29" key="2">
    <citation type="submission" date="2015-07" db="EMBL/GenBank/DDBJ databases">
        <authorList>
            <person name="Noorani M."/>
        </authorList>
    </citation>
    <scope>NUCLEOTIDE SEQUENCE</scope>
    <source>
        <strain evidence="29">Yugu1</strain>
    </source>
</reference>
<dbReference type="InterPro" id="IPR000719">
    <property type="entry name" value="Prot_kinase_dom"/>
</dbReference>
<gene>
    <name evidence="29" type="ORF">SETIT_6G130400v2</name>
</gene>
<evidence type="ECO:0000256" key="9">
    <source>
        <dbReference type="ARBA" id="ARBA00022614"/>
    </source>
</evidence>
<evidence type="ECO:0000256" key="16">
    <source>
        <dbReference type="ARBA" id="ARBA00022840"/>
    </source>
</evidence>
<dbReference type="Pfam" id="PF00560">
    <property type="entry name" value="LRR_1"/>
    <property type="match status" value="10"/>
</dbReference>
<comment type="catalytic activity">
    <reaction evidence="21">
        <text>L-threonyl-[protein] + ATP = O-phospho-L-threonyl-[protein] + ADP + H(+)</text>
        <dbReference type="Rhea" id="RHEA:46608"/>
        <dbReference type="Rhea" id="RHEA-COMP:11060"/>
        <dbReference type="Rhea" id="RHEA-COMP:11605"/>
        <dbReference type="ChEBI" id="CHEBI:15378"/>
        <dbReference type="ChEBI" id="CHEBI:30013"/>
        <dbReference type="ChEBI" id="CHEBI:30616"/>
        <dbReference type="ChEBI" id="CHEBI:61977"/>
        <dbReference type="ChEBI" id="CHEBI:456216"/>
        <dbReference type="EC" id="2.7.11.1"/>
    </reaction>
</comment>
<dbReference type="InterPro" id="IPR032675">
    <property type="entry name" value="LRR_dom_sf"/>
</dbReference>
<evidence type="ECO:0000256" key="14">
    <source>
        <dbReference type="ARBA" id="ARBA00022741"/>
    </source>
</evidence>
<evidence type="ECO:0000313" key="29">
    <source>
        <dbReference type="EMBL" id="RCV30867.1"/>
    </source>
</evidence>
<evidence type="ECO:0000256" key="26">
    <source>
        <dbReference type="PROSITE-ProRule" id="PRU10141"/>
    </source>
</evidence>
<evidence type="ECO:0000256" key="1">
    <source>
        <dbReference type="ARBA" id="ARBA00004162"/>
    </source>
</evidence>
<dbReference type="InterPro" id="IPR008271">
    <property type="entry name" value="Ser/Thr_kinase_AS"/>
</dbReference>
<keyword evidence="16 26" id="KW-0067">ATP-binding</keyword>
<evidence type="ECO:0000256" key="4">
    <source>
        <dbReference type="ARBA" id="ARBA00008684"/>
    </source>
</evidence>
<dbReference type="Pfam" id="PF08263">
    <property type="entry name" value="LRRNT_2"/>
    <property type="match status" value="1"/>
</dbReference>
<evidence type="ECO:0000256" key="5">
    <source>
        <dbReference type="ARBA" id="ARBA00012513"/>
    </source>
</evidence>
<dbReference type="PROSITE" id="PS00108">
    <property type="entry name" value="PROTEIN_KINASE_ST"/>
    <property type="match status" value="1"/>
</dbReference>
<dbReference type="FunFam" id="3.80.10.10:FF:000095">
    <property type="entry name" value="LRR receptor-like serine/threonine-protein kinase GSO1"/>
    <property type="match status" value="1"/>
</dbReference>
<dbReference type="SUPFAM" id="SSF52058">
    <property type="entry name" value="L domain-like"/>
    <property type="match status" value="2"/>
</dbReference>
<reference evidence="29" key="1">
    <citation type="journal article" date="2012" name="Nat. Biotechnol.">
        <title>Reference genome sequence of the model plant Setaria.</title>
        <authorList>
            <person name="Bennetzen J.L."/>
            <person name="Schmutz J."/>
            <person name="Wang H."/>
            <person name="Percifield R."/>
            <person name="Hawkins J."/>
            <person name="Pontaroli A.C."/>
            <person name="Estep M."/>
            <person name="Feng L."/>
            <person name="Vaughn J.N."/>
            <person name="Grimwood J."/>
            <person name="Jenkins J."/>
            <person name="Barry K."/>
            <person name="Lindquist E."/>
            <person name="Hellsten U."/>
            <person name="Deshpande S."/>
            <person name="Wang X."/>
            <person name="Wu X."/>
            <person name="Mitros T."/>
            <person name="Triplett J."/>
            <person name="Yang X."/>
            <person name="Ye C.Y."/>
            <person name="Mauro-Herrera M."/>
            <person name="Wang L."/>
            <person name="Li P."/>
            <person name="Sharma M."/>
            <person name="Sharma R."/>
            <person name="Ronald P.C."/>
            <person name="Panaud O."/>
            <person name="Kellogg E.A."/>
            <person name="Brutnell T.P."/>
            <person name="Doust A.N."/>
            <person name="Tuskan G.A."/>
            <person name="Rokhsar D."/>
            <person name="Devos K.M."/>
        </authorList>
    </citation>
    <scope>NUCLEOTIDE SEQUENCE [LARGE SCALE GENOMIC DNA]</scope>
    <source>
        <strain evidence="29">Yugu1</strain>
    </source>
</reference>
<evidence type="ECO:0000256" key="15">
    <source>
        <dbReference type="ARBA" id="ARBA00022777"/>
    </source>
</evidence>
<keyword evidence="14 26" id="KW-0547">Nucleotide-binding</keyword>
<dbReference type="SMART" id="SM00369">
    <property type="entry name" value="LRR_TYP"/>
    <property type="match status" value="8"/>
</dbReference>
<sequence>MRLYIRSSRMINTPMHSNKMPRITIYNASFLPPLSFIFFSLLALCPNLHASSGTFNESDALLCLKSQLRDPGGALASWRNDSPAFCEWHGVTCATKQNASRVIALDLESEDISGNIFPCVANLSFLERIHMPNNQLNGHISPVISRLTWLQYLNLSMNSLSGEIPETISSCSRLEAIDLYSNALQGEIPPGLSQCLSLKSIILSNNNLRGSIPPELGLLPNLSALFLPSNYLTGNIPEFLGKSNYLTWVNLQNNSLSGRIPAALFNSTTLSYIDLSNNNLSGSVPPFRQWQASSSVLQYLSLDKNKLSGEIPHSLGNLASLSSLLLSHNNLHGQIPESFSNLTSLKTLNLNYNNLSGTVPPALYNISSLIFLGLGANQLVGRLPADIGNTLTSITNLILEGNKFEGPIPSSLDNASNLQVLNLRSNTFAGVIPSLGSLSKLSYLDLGANRLEAGDWTFLSSLKNSTQLLQLWLDRNHLQGVISTYITNISKSLKVLVLIENKLTGPIPSEIGNFMNLTVLQVDNNLLSGYIPDMLGNLRNLSILTLSRNKLSGEIPQSIGKLDQLTKLNFGGNDLTGLIPSSINGCKRLTTLNLSSNSLYGAIPEELFSISTLSEGLDLSYNQLTGDIPLEIGRLINLNLLSLSNNQLSGEIPTTLGQCLLLDSLHLEKNFLKGSIPNSFISLQGISEMDLSQNNLSGRIPEYFESFTLLRFLNLSFNDLEGAVPGGGVFANASDVFIRGNSKLCATSPIPHVPLCRTSAHKRKSTKYIVSVVVPLSTMVAAIAACVAVIILKKKRQAKTLTDQSLKQFKNFSYTDLFKATDGFSPNNLVGSGRFGMVYKGQLKFELCAVAIKVFRSDQLGAPNNFLSECEALRNTRHRNLLRVISVCSTFDPIGTEFKALILEYMGNGNLEGWLHPEEYRKSTKGPLSLDSRLKIALDVAAALDYLHNRCAPPLVHCDLKPSNVLLNDEMVACLGDFGLAKFLSSDSSTSSIAGPRGSVGYIAPEYGMGCKVSIEGDIYSYGIMLLEMITGKRPTDEMFKDGINLRGFVKSSLPLKINEILEPNLTRYLEGEDIDQVMGGIQKCALQLANLGLVCSEMSPKDRPTTEDVYAEILSIKEEFSAKLDTSVVVSLLHHGCV</sequence>
<keyword evidence="10" id="KW-0808">Transferase</keyword>
<comment type="similarity">
    <text evidence="4">Belongs to the protein kinase superfamily. Ser/Thr protein kinase family.</text>
</comment>
<dbReference type="InterPro" id="IPR001611">
    <property type="entry name" value="Leu-rich_rpt"/>
</dbReference>
<dbReference type="SUPFAM" id="SSF56112">
    <property type="entry name" value="Protein kinase-like (PK-like)"/>
    <property type="match status" value="1"/>
</dbReference>
<evidence type="ECO:0000256" key="21">
    <source>
        <dbReference type="ARBA" id="ARBA00047899"/>
    </source>
</evidence>
<keyword evidence="11 27" id="KW-0812">Transmembrane</keyword>
<evidence type="ECO:0000256" key="12">
    <source>
        <dbReference type="ARBA" id="ARBA00022729"/>
    </source>
</evidence>
<keyword evidence="15" id="KW-0418">Kinase</keyword>
<dbReference type="GO" id="GO:0005524">
    <property type="term" value="F:ATP binding"/>
    <property type="evidence" value="ECO:0007669"/>
    <property type="project" value="UniProtKB-UniRule"/>
</dbReference>
<dbReference type="InterPro" id="IPR003591">
    <property type="entry name" value="Leu-rich_rpt_typical-subtyp"/>
</dbReference>
<evidence type="ECO:0000256" key="3">
    <source>
        <dbReference type="ARBA" id="ARBA00004479"/>
    </source>
</evidence>
<keyword evidence="12" id="KW-0732">Signal</keyword>
<dbReference type="Gene3D" id="3.80.10.10">
    <property type="entry name" value="Ribonuclease Inhibitor"/>
    <property type="match status" value="4"/>
</dbReference>
<keyword evidence="8" id="KW-0597">Phosphoprotein</keyword>
<dbReference type="FunFam" id="3.80.10.10:FF:000288">
    <property type="entry name" value="LRR receptor-like serine/threonine-protein kinase EFR"/>
    <property type="match status" value="1"/>
</dbReference>
<dbReference type="InterPro" id="IPR013210">
    <property type="entry name" value="LRR_N_plant-typ"/>
</dbReference>
<dbReference type="FunFam" id="3.30.200.20:FF:000432">
    <property type="entry name" value="LRR receptor-like serine/threonine-protein kinase EFR"/>
    <property type="match status" value="1"/>
</dbReference>
<comment type="function">
    <text evidence="24">The processed protein kinase Xa21 chain released by protein cleavage after X.oryzae pv. oryzae protein Ax21 detection translocates into the nucleus where it can bind and regulate WRKY62, a transcription factor. Confers resistance to the bacterial pathogen X.oryzae pv. oryzae (Xoo).</text>
</comment>
<dbReference type="Gene3D" id="3.30.200.20">
    <property type="entry name" value="Phosphorylase Kinase, domain 1"/>
    <property type="match status" value="1"/>
</dbReference>
<accession>A0A368RKZ3</accession>
<evidence type="ECO:0000256" key="22">
    <source>
        <dbReference type="ARBA" id="ARBA00048679"/>
    </source>
</evidence>
<dbReference type="InterPro" id="IPR050647">
    <property type="entry name" value="Plant_LRR-RLKs"/>
</dbReference>
<dbReference type="GO" id="GO:0004674">
    <property type="term" value="F:protein serine/threonine kinase activity"/>
    <property type="evidence" value="ECO:0007669"/>
    <property type="project" value="UniProtKB-KW"/>
</dbReference>
<dbReference type="PRINTS" id="PR00019">
    <property type="entry name" value="LEURICHRPT"/>
</dbReference>
<keyword evidence="19" id="KW-0675">Receptor</keyword>
<dbReference type="InterPro" id="IPR001245">
    <property type="entry name" value="Ser-Thr/Tyr_kinase_cat_dom"/>
</dbReference>
<evidence type="ECO:0000256" key="13">
    <source>
        <dbReference type="ARBA" id="ARBA00022737"/>
    </source>
</evidence>
<evidence type="ECO:0000256" key="10">
    <source>
        <dbReference type="ARBA" id="ARBA00022679"/>
    </source>
</evidence>
<feature type="domain" description="Protein kinase" evidence="28">
    <location>
        <begin position="824"/>
        <end position="1122"/>
    </location>
</feature>
<dbReference type="FunFam" id="1.10.510.10:FF:000358">
    <property type="entry name" value="Putative leucine-rich repeat receptor-like serine/threonine-protein kinase"/>
    <property type="match status" value="1"/>
</dbReference>
<dbReference type="SMART" id="SM00220">
    <property type="entry name" value="S_TKc"/>
    <property type="match status" value="1"/>
</dbReference>
<dbReference type="AlphaFoldDB" id="A0A368RKZ3"/>
<feature type="transmembrane region" description="Helical" evidence="27">
    <location>
        <begin position="768"/>
        <end position="792"/>
    </location>
</feature>
<comment type="function">
    <text evidence="23">Receptor kinase that detects X.oryzae pv. oryzae protein Ax21 to promote innate immunity. Following X.oryzae pv. oryzae protein Ax21 detection, undergoes cleavage, releasing the processed protein kinase Xa21 chain.</text>
</comment>
<evidence type="ECO:0000256" key="2">
    <source>
        <dbReference type="ARBA" id="ARBA00004389"/>
    </source>
</evidence>
<evidence type="ECO:0000256" key="20">
    <source>
        <dbReference type="ARBA" id="ARBA00023180"/>
    </source>
</evidence>
<evidence type="ECO:0000256" key="17">
    <source>
        <dbReference type="ARBA" id="ARBA00022989"/>
    </source>
</evidence>
<dbReference type="PANTHER" id="PTHR48056">
    <property type="entry name" value="LRR RECEPTOR-LIKE SERINE/THREONINE-PROTEIN KINASE-RELATED"/>
    <property type="match status" value="1"/>
</dbReference>
<dbReference type="EMBL" id="CM003533">
    <property type="protein sequence ID" value="RCV30867.1"/>
    <property type="molecule type" value="Genomic_DNA"/>
</dbReference>
<dbReference type="Pfam" id="PF07714">
    <property type="entry name" value="PK_Tyr_Ser-Thr"/>
    <property type="match status" value="1"/>
</dbReference>
<protein>
    <recommendedName>
        <fullName evidence="25">Receptor kinase-like protein Xa21</fullName>
        <ecNumber evidence="5">2.7.11.1</ecNumber>
    </recommendedName>
</protein>